<protein>
    <submittedName>
        <fullName evidence="2">Uncharacterized protein</fullName>
    </submittedName>
</protein>
<evidence type="ECO:0000256" key="1">
    <source>
        <dbReference type="SAM" id="MobiDB-lite"/>
    </source>
</evidence>
<reference evidence="2 3" key="1">
    <citation type="submission" date="2019-12" db="EMBL/GenBank/DDBJ databases">
        <title>Draft genome sequence of the ascomycete Xylaria multiplex DSM 110363.</title>
        <authorList>
            <person name="Buettner E."/>
            <person name="Kellner H."/>
        </authorList>
    </citation>
    <scope>NUCLEOTIDE SEQUENCE [LARGE SCALE GENOMIC DNA]</scope>
    <source>
        <strain evidence="2 3">DSM 110363</strain>
    </source>
</reference>
<keyword evidence="3" id="KW-1185">Reference proteome</keyword>
<name>A0A7C8MSQ4_9PEZI</name>
<accession>A0A7C8MSQ4</accession>
<proteinExistence type="predicted"/>
<dbReference type="AlphaFoldDB" id="A0A7C8MSQ4"/>
<dbReference type="Proteomes" id="UP000481858">
    <property type="component" value="Unassembled WGS sequence"/>
</dbReference>
<dbReference type="EMBL" id="WUBL01000034">
    <property type="protein sequence ID" value="KAF2969588.1"/>
    <property type="molecule type" value="Genomic_DNA"/>
</dbReference>
<sequence>MDYLVNTAATSEEVSEMKRTMDTVSSTVVKMNEMVDLMFSKMQGDIKGKGPEAPPAPIQYPAIAQPQPISPHAPSPGVPLADYLTMSREELRRRAPPPTPLPTIPTSLPGIVPNARQQPAFGQPLPTQPVQPYA</sequence>
<comment type="caution">
    <text evidence="2">The sequence shown here is derived from an EMBL/GenBank/DDBJ whole genome shotgun (WGS) entry which is preliminary data.</text>
</comment>
<feature type="region of interest" description="Disordered" evidence="1">
    <location>
        <begin position="45"/>
        <end position="134"/>
    </location>
</feature>
<evidence type="ECO:0000313" key="2">
    <source>
        <dbReference type="EMBL" id="KAF2969588.1"/>
    </source>
</evidence>
<dbReference type="InParanoid" id="A0A7C8MSQ4"/>
<feature type="compositionally biased region" description="Pro residues" evidence="1">
    <location>
        <begin position="68"/>
        <end position="77"/>
    </location>
</feature>
<organism evidence="2 3">
    <name type="scientific">Xylaria multiplex</name>
    <dbReference type="NCBI Taxonomy" id="323545"/>
    <lineage>
        <taxon>Eukaryota</taxon>
        <taxon>Fungi</taxon>
        <taxon>Dikarya</taxon>
        <taxon>Ascomycota</taxon>
        <taxon>Pezizomycotina</taxon>
        <taxon>Sordariomycetes</taxon>
        <taxon>Xylariomycetidae</taxon>
        <taxon>Xylariales</taxon>
        <taxon>Xylariaceae</taxon>
        <taxon>Xylaria</taxon>
    </lineage>
</organism>
<evidence type="ECO:0000313" key="3">
    <source>
        <dbReference type="Proteomes" id="UP000481858"/>
    </source>
</evidence>
<gene>
    <name evidence="2" type="ORF">GQX73_g3961</name>
</gene>